<feature type="domain" description="THAP-type" evidence="6">
    <location>
        <begin position="1"/>
        <end position="93"/>
    </location>
</feature>
<dbReference type="GO" id="GO:0008270">
    <property type="term" value="F:zinc ion binding"/>
    <property type="evidence" value="ECO:0007669"/>
    <property type="project" value="UniProtKB-KW"/>
</dbReference>
<evidence type="ECO:0000256" key="3">
    <source>
        <dbReference type="ARBA" id="ARBA00022833"/>
    </source>
</evidence>
<dbReference type="PANTHER" id="PTHR46927:SF3">
    <property type="entry name" value="THAP-TYPE DOMAIN-CONTAINING PROTEIN"/>
    <property type="match status" value="1"/>
</dbReference>
<dbReference type="GeneID" id="121114977"/>
<dbReference type="GO" id="GO:0016301">
    <property type="term" value="F:kinase activity"/>
    <property type="evidence" value="ECO:0007669"/>
    <property type="project" value="UniProtKB-KW"/>
</dbReference>
<keyword evidence="2 5" id="KW-0863">Zinc-finger</keyword>
<feature type="non-terminal residue" evidence="7">
    <location>
        <position position="276"/>
    </location>
</feature>
<dbReference type="InterPro" id="IPR052224">
    <property type="entry name" value="THAP_domain_protein"/>
</dbReference>
<accession>A0A0K2SVE2</accession>
<dbReference type="RefSeq" id="XP_040565045.1">
    <property type="nucleotide sequence ID" value="XM_040709111.2"/>
</dbReference>
<sequence length="276" mass="32156">MGACCVEGCKSRTESRFQKIQGHLQFFRFPFPANPKEKIRRAKWISNLQYPPNWKVKIHSVLCEKHFPPSMFYPRLTPTARKYLREDAVPPICRQLKQDHTYCKKSQSTAAGEVGFVDSQGDEIPDISTMAMTTLDPELTMPDLDLDSMGEVQVESSCHDCFKYWKKIYHLEGLIISLKDEIESMRKKYKKNYRSKGTMTMRQAMKVPKAKCQRCETSKRQKIAREKLKKDIIRSKGKGVKGPKARRDKVLNEEIVENKNIQIIQENYIFIKDKLV</sequence>
<dbReference type="AlphaFoldDB" id="A0A0K2SVE2"/>
<reference evidence="7" key="1">
    <citation type="submission" date="2014-05" db="EMBL/GenBank/DDBJ databases">
        <authorList>
            <person name="Chronopoulou M."/>
        </authorList>
    </citation>
    <scope>NUCLEOTIDE SEQUENCE</scope>
    <source>
        <tissue evidence="7">Whole organism</tissue>
    </source>
</reference>
<dbReference type="InterPro" id="IPR006612">
    <property type="entry name" value="THAP_Znf"/>
</dbReference>
<keyword evidence="1" id="KW-0479">Metal-binding</keyword>
<dbReference type="RefSeq" id="XP_040565042.1">
    <property type="nucleotide sequence ID" value="XM_040709108.2"/>
</dbReference>
<dbReference type="SUPFAM" id="SSF57716">
    <property type="entry name" value="Glucocorticoid receptor-like (DNA-binding domain)"/>
    <property type="match status" value="1"/>
</dbReference>
<protein>
    <submittedName>
        <fullName evidence="7">52 kDa repressor of the inhibitor of the protein kinaselike [Latimeria chalumnae]</fullName>
    </submittedName>
</protein>
<evidence type="ECO:0000256" key="4">
    <source>
        <dbReference type="ARBA" id="ARBA00023125"/>
    </source>
</evidence>
<evidence type="ECO:0000256" key="2">
    <source>
        <dbReference type="ARBA" id="ARBA00022771"/>
    </source>
</evidence>
<dbReference type="SMART" id="SM00692">
    <property type="entry name" value="DM3"/>
    <property type="match status" value="1"/>
</dbReference>
<dbReference type="EMBL" id="HACA01000049">
    <property type="protein sequence ID" value="CDW17410.1"/>
    <property type="molecule type" value="Transcribed_RNA"/>
</dbReference>
<dbReference type="SMART" id="SM00980">
    <property type="entry name" value="THAP"/>
    <property type="match status" value="1"/>
</dbReference>
<name>A0A0K2SVE2_LEPSM</name>
<dbReference type="RefSeq" id="XP_040565043.1">
    <property type="nucleotide sequence ID" value="XM_040709109.2"/>
</dbReference>
<dbReference type="KEGG" id="lsm:121114977"/>
<proteinExistence type="predicted"/>
<evidence type="ECO:0000256" key="1">
    <source>
        <dbReference type="ARBA" id="ARBA00022723"/>
    </source>
</evidence>
<dbReference type="PROSITE" id="PS50950">
    <property type="entry name" value="ZF_THAP"/>
    <property type="match status" value="1"/>
</dbReference>
<dbReference type="Pfam" id="PF05485">
    <property type="entry name" value="THAP"/>
    <property type="match status" value="1"/>
</dbReference>
<evidence type="ECO:0000259" key="6">
    <source>
        <dbReference type="PROSITE" id="PS50950"/>
    </source>
</evidence>
<keyword evidence="3" id="KW-0862">Zinc</keyword>
<organism evidence="7">
    <name type="scientific">Lepeophtheirus salmonis</name>
    <name type="common">Salmon louse</name>
    <name type="synonym">Caligus salmonis</name>
    <dbReference type="NCBI Taxonomy" id="72036"/>
    <lineage>
        <taxon>Eukaryota</taxon>
        <taxon>Metazoa</taxon>
        <taxon>Ecdysozoa</taxon>
        <taxon>Arthropoda</taxon>
        <taxon>Crustacea</taxon>
        <taxon>Multicrustacea</taxon>
        <taxon>Hexanauplia</taxon>
        <taxon>Copepoda</taxon>
        <taxon>Siphonostomatoida</taxon>
        <taxon>Caligidae</taxon>
        <taxon>Lepeophtheirus</taxon>
    </lineage>
</organism>
<keyword evidence="4 5" id="KW-0238">DNA-binding</keyword>
<keyword evidence="7" id="KW-0808">Transferase</keyword>
<evidence type="ECO:0000313" key="7">
    <source>
        <dbReference type="EMBL" id="CDW17410.1"/>
    </source>
</evidence>
<dbReference type="PANTHER" id="PTHR46927">
    <property type="entry name" value="AGAP005574-PA"/>
    <property type="match status" value="1"/>
</dbReference>
<keyword evidence="7" id="KW-0418">Kinase</keyword>
<evidence type="ECO:0000256" key="5">
    <source>
        <dbReference type="PROSITE-ProRule" id="PRU00309"/>
    </source>
</evidence>
<dbReference type="GO" id="GO:0003677">
    <property type="term" value="F:DNA binding"/>
    <property type="evidence" value="ECO:0007669"/>
    <property type="project" value="UniProtKB-UniRule"/>
</dbReference>